<evidence type="ECO:0000313" key="13">
    <source>
        <dbReference type="Proteomes" id="UP000694392"/>
    </source>
</evidence>
<keyword evidence="7" id="KW-0966">Cell projection</keyword>
<evidence type="ECO:0000259" key="11">
    <source>
        <dbReference type="PROSITE" id="PS50255"/>
    </source>
</evidence>
<proteinExistence type="inferred from homology"/>
<accession>A0A8D0HAR4</accession>
<dbReference type="GO" id="GO:0046872">
    <property type="term" value="F:metal ion binding"/>
    <property type="evidence" value="ECO:0007669"/>
    <property type="project" value="UniProtKB-KW"/>
</dbReference>
<dbReference type="Pfam" id="PF00173">
    <property type="entry name" value="Cyt-b5"/>
    <property type="match status" value="1"/>
</dbReference>
<keyword evidence="5" id="KW-0408">Iron</keyword>
<keyword evidence="13" id="KW-1185">Reference proteome</keyword>
<dbReference type="Ensembl" id="ENSSPUT00000020423.1">
    <property type="protein sequence ID" value="ENSSPUP00000019176.1"/>
    <property type="gene ID" value="ENSSPUG00000014769.1"/>
</dbReference>
<evidence type="ECO:0000256" key="5">
    <source>
        <dbReference type="ARBA" id="ARBA00023004"/>
    </source>
</evidence>
<evidence type="ECO:0000256" key="3">
    <source>
        <dbReference type="ARBA" id="ARBA00022617"/>
    </source>
</evidence>
<sequence length="144" mass="16379">MSRRRYYTPQEVSLHNRPWDLWVSYLGRVYDLSPLAKAHRGDLLMKPILEAAGKDISHWFNSKTKDVSKWLPSIPEAATSLLLTRNPCVNRWPSFPGSNPLPPTPPREPRGSWLPAPPVLIHCPPIPSQRTQEPWLPAPPSLTH</sequence>
<evidence type="ECO:0000256" key="8">
    <source>
        <dbReference type="ARBA" id="ARBA00038168"/>
    </source>
</evidence>
<comment type="similarity">
    <text evidence="8">Belongs to the cytochrome b5 family.</text>
</comment>
<dbReference type="Proteomes" id="UP000694392">
    <property type="component" value="Unplaced"/>
</dbReference>
<evidence type="ECO:0000256" key="4">
    <source>
        <dbReference type="ARBA" id="ARBA00022723"/>
    </source>
</evidence>
<dbReference type="GeneTree" id="ENSGT00440000037582"/>
<dbReference type="InterPro" id="IPR036400">
    <property type="entry name" value="Cyt_B5-like_heme/steroid_sf"/>
</dbReference>
<dbReference type="Gene3D" id="3.10.120.10">
    <property type="entry name" value="Cytochrome b5-like heme/steroid binding domain"/>
    <property type="match status" value="1"/>
</dbReference>
<comment type="subcellular location">
    <subcellularLocation>
        <location evidence="1">Cytoplasm</location>
        <location evidence="1">Cytoskeleton</location>
        <location evidence="1">Cilium axoneme</location>
    </subcellularLocation>
</comment>
<evidence type="ECO:0000313" key="12">
    <source>
        <dbReference type="Ensembl" id="ENSSPUP00000019176.1"/>
    </source>
</evidence>
<evidence type="ECO:0000256" key="2">
    <source>
        <dbReference type="ARBA" id="ARBA00022490"/>
    </source>
</evidence>
<dbReference type="AlphaFoldDB" id="A0A8D0HAR4"/>
<keyword evidence="2" id="KW-0963">Cytoplasm</keyword>
<organism evidence="12 13">
    <name type="scientific">Sphenodon punctatus</name>
    <name type="common">Tuatara</name>
    <name type="synonym">Hatteria punctata</name>
    <dbReference type="NCBI Taxonomy" id="8508"/>
    <lineage>
        <taxon>Eukaryota</taxon>
        <taxon>Metazoa</taxon>
        <taxon>Chordata</taxon>
        <taxon>Craniata</taxon>
        <taxon>Vertebrata</taxon>
        <taxon>Euteleostomi</taxon>
        <taxon>Lepidosauria</taxon>
        <taxon>Sphenodontia</taxon>
        <taxon>Sphenodontidae</taxon>
        <taxon>Sphenodon</taxon>
    </lineage>
</organism>
<name>A0A8D0HAR4_SPHPU</name>
<keyword evidence="4" id="KW-0479">Metal-binding</keyword>
<dbReference type="PANTHER" id="PTHR21281">
    <property type="entry name" value="CYTOCHROME B5 DOMAIN-CONTAINING PROTEIN 1"/>
    <property type="match status" value="1"/>
</dbReference>
<dbReference type="PANTHER" id="PTHR21281:SF0">
    <property type="entry name" value="CYTOCHROME B5 DOMAIN-CONTAINING PROTEIN 1"/>
    <property type="match status" value="1"/>
</dbReference>
<reference evidence="12" key="2">
    <citation type="submission" date="2025-09" db="UniProtKB">
        <authorList>
            <consortium name="Ensembl"/>
        </authorList>
    </citation>
    <scope>IDENTIFICATION</scope>
</reference>
<dbReference type="PROSITE" id="PS50255">
    <property type="entry name" value="CYTOCHROME_B5_2"/>
    <property type="match status" value="1"/>
</dbReference>
<protein>
    <recommendedName>
        <fullName evidence="9">Cytochrome b5 domain-containing protein 1</fullName>
    </recommendedName>
</protein>
<dbReference type="GO" id="GO:0003341">
    <property type="term" value="P:cilium movement"/>
    <property type="evidence" value="ECO:0007669"/>
    <property type="project" value="TreeGrafter"/>
</dbReference>
<evidence type="ECO:0000256" key="6">
    <source>
        <dbReference type="ARBA" id="ARBA00023212"/>
    </source>
</evidence>
<dbReference type="InterPro" id="IPR001199">
    <property type="entry name" value="Cyt_B5-like_heme/steroid-bd"/>
</dbReference>
<evidence type="ECO:0000256" key="1">
    <source>
        <dbReference type="ARBA" id="ARBA00004430"/>
    </source>
</evidence>
<keyword evidence="6" id="KW-0206">Cytoskeleton</keyword>
<dbReference type="SUPFAM" id="SSF55856">
    <property type="entry name" value="Cytochrome b5-like heme/steroid binding domain"/>
    <property type="match status" value="1"/>
</dbReference>
<evidence type="ECO:0000256" key="7">
    <source>
        <dbReference type="ARBA" id="ARBA00023273"/>
    </source>
</evidence>
<dbReference type="SMART" id="SM01117">
    <property type="entry name" value="Cyt-b5"/>
    <property type="match status" value="1"/>
</dbReference>
<keyword evidence="3" id="KW-0349">Heme</keyword>
<dbReference type="GO" id="GO:0005930">
    <property type="term" value="C:axoneme"/>
    <property type="evidence" value="ECO:0007669"/>
    <property type="project" value="UniProtKB-SubCell"/>
</dbReference>
<evidence type="ECO:0000256" key="9">
    <source>
        <dbReference type="ARBA" id="ARBA00040649"/>
    </source>
</evidence>
<comment type="function">
    <text evidence="10">Radial spoke stalk protein that binds heme under oxidizing conditions. Required for the coordinated beating of multiple cilia maybe by functioning in a redox signaling pathway.</text>
</comment>
<feature type="domain" description="Cytochrome b5 heme-binding" evidence="11">
    <location>
        <begin position="4"/>
        <end position="62"/>
    </location>
</feature>
<reference evidence="12" key="1">
    <citation type="submission" date="2025-08" db="UniProtKB">
        <authorList>
            <consortium name="Ensembl"/>
        </authorList>
    </citation>
    <scope>IDENTIFICATION</scope>
</reference>
<dbReference type="InterPro" id="IPR052320">
    <property type="entry name" value="Cytochrome_b5_domain"/>
</dbReference>
<evidence type="ECO:0000256" key="10">
    <source>
        <dbReference type="ARBA" id="ARBA00046139"/>
    </source>
</evidence>